<dbReference type="PANTHER" id="PTHR31885">
    <property type="entry name" value="GH04784P"/>
    <property type="match status" value="1"/>
</dbReference>
<name>A0A3L9ZST8_9FLAO</name>
<evidence type="ECO:0000256" key="4">
    <source>
        <dbReference type="ARBA" id="ARBA00022989"/>
    </source>
</evidence>
<accession>A0A3L9ZST8</accession>
<dbReference type="AlphaFoldDB" id="A0A3L9ZST8"/>
<evidence type="ECO:0000256" key="1">
    <source>
        <dbReference type="ARBA" id="ARBA00004141"/>
    </source>
</evidence>
<dbReference type="EMBL" id="REFH01000009">
    <property type="protein sequence ID" value="RMA76021.1"/>
    <property type="molecule type" value="Genomic_DNA"/>
</dbReference>
<dbReference type="Proteomes" id="UP000280368">
    <property type="component" value="Unassembled WGS sequence"/>
</dbReference>
<evidence type="ECO:0000256" key="3">
    <source>
        <dbReference type="ARBA" id="ARBA00022692"/>
    </source>
</evidence>
<dbReference type="Pfam" id="PF07947">
    <property type="entry name" value="YhhN"/>
    <property type="match status" value="1"/>
</dbReference>
<dbReference type="GO" id="GO:0016020">
    <property type="term" value="C:membrane"/>
    <property type="evidence" value="ECO:0007669"/>
    <property type="project" value="UniProtKB-SubCell"/>
</dbReference>
<keyword evidence="8" id="KW-1185">Reference proteome</keyword>
<sequence>MKTTIILKSFIGFCIFYLILTLLGRDDITSFLKPFLIPFLIVAVYFHDNFKSKKILLIALVFSWIGDIILLFSNKSEIYFVGGLFAFLLSHIFFILLFNKQLKIYLKKSKIIYWIGITAIIVYLIAIMLILMPNLGELILPVFIYAMTISIMLLFALKGFMNWEKPANTYIFIGALIFVASDSLLAFDKFCAPLQYSSFLIMLTYLVAQYLIVIGILKLNKKKLQIL</sequence>
<feature type="transmembrane region" description="Helical" evidence="6">
    <location>
        <begin position="30"/>
        <end position="48"/>
    </location>
</feature>
<dbReference type="OrthoDB" id="5651790at2"/>
<feature type="transmembrane region" description="Helical" evidence="6">
    <location>
        <begin position="199"/>
        <end position="217"/>
    </location>
</feature>
<feature type="transmembrane region" description="Helical" evidence="6">
    <location>
        <begin position="55"/>
        <end position="72"/>
    </location>
</feature>
<feature type="transmembrane region" description="Helical" evidence="6">
    <location>
        <begin position="78"/>
        <end position="99"/>
    </location>
</feature>
<feature type="transmembrane region" description="Helical" evidence="6">
    <location>
        <begin position="5"/>
        <end position="24"/>
    </location>
</feature>
<organism evidence="7 8">
    <name type="scientific">Flavobacterium weaverense</name>
    <dbReference type="NCBI Taxonomy" id="271156"/>
    <lineage>
        <taxon>Bacteria</taxon>
        <taxon>Pseudomonadati</taxon>
        <taxon>Bacteroidota</taxon>
        <taxon>Flavobacteriia</taxon>
        <taxon>Flavobacteriales</taxon>
        <taxon>Flavobacteriaceae</taxon>
        <taxon>Flavobacterium</taxon>
    </lineage>
</organism>
<dbReference type="RefSeq" id="WP_121925390.1">
    <property type="nucleotide sequence ID" value="NZ_CBCSGA010000003.1"/>
</dbReference>
<proteinExistence type="inferred from homology"/>
<comment type="subcellular location">
    <subcellularLocation>
        <location evidence="1">Membrane</location>
        <topology evidence="1">Multi-pass membrane protein</topology>
    </subcellularLocation>
</comment>
<feature type="transmembrane region" description="Helical" evidence="6">
    <location>
        <begin position="111"/>
        <end position="132"/>
    </location>
</feature>
<feature type="transmembrane region" description="Helical" evidence="6">
    <location>
        <begin position="169"/>
        <end position="187"/>
    </location>
</feature>
<comment type="caution">
    <text evidence="7">The sequence shown here is derived from an EMBL/GenBank/DDBJ whole genome shotgun (WGS) entry which is preliminary data.</text>
</comment>
<gene>
    <name evidence="7" type="ORF">BC961_1733</name>
</gene>
<evidence type="ECO:0000256" key="5">
    <source>
        <dbReference type="ARBA" id="ARBA00023136"/>
    </source>
</evidence>
<reference evidence="7 8" key="1">
    <citation type="submission" date="2018-10" db="EMBL/GenBank/DDBJ databases">
        <title>Genomic Encyclopedia of Archaeal and Bacterial Type Strains, Phase II (KMG-II): from individual species to whole genera.</title>
        <authorList>
            <person name="Goeker M."/>
        </authorList>
    </citation>
    <scope>NUCLEOTIDE SEQUENCE [LARGE SCALE GENOMIC DNA]</scope>
    <source>
        <strain evidence="7 8">DSM 19727</strain>
    </source>
</reference>
<dbReference type="GO" id="GO:0016787">
    <property type="term" value="F:hydrolase activity"/>
    <property type="evidence" value="ECO:0007669"/>
    <property type="project" value="TreeGrafter"/>
</dbReference>
<evidence type="ECO:0000313" key="8">
    <source>
        <dbReference type="Proteomes" id="UP000280368"/>
    </source>
</evidence>
<comment type="similarity">
    <text evidence="2">Belongs to the TMEM86 family.</text>
</comment>
<keyword evidence="3 6" id="KW-0812">Transmembrane</keyword>
<keyword evidence="5 6" id="KW-0472">Membrane</keyword>
<keyword evidence="4 6" id="KW-1133">Transmembrane helix</keyword>
<protein>
    <submittedName>
        <fullName evidence="7">Putative membrane protein YhhN</fullName>
    </submittedName>
</protein>
<evidence type="ECO:0000256" key="6">
    <source>
        <dbReference type="SAM" id="Phobius"/>
    </source>
</evidence>
<feature type="transmembrane region" description="Helical" evidence="6">
    <location>
        <begin position="138"/>
        <end position="157"/>
    </location>
</feature>
<evidence type="ECO:0000256" key="2">
    <source>
        <dbReference type="ARBA" id="ARBA00007375"/>
    </source>
</evidence>
<dbReference type="PANTHER" id="PTHR31885:SF6">
    <property type="entry name" value="GH04784P"/>
    <property type="match status" value="1"/>
</dbReference>
<dbReference type="InterPro" id="IPR012506">
    <property type="entry name" value="TMEM86B-like"/>
</dbReference>
<evidence type="ECO:0000313" key="7">
    <source>
        <dbReference type="EMBL" id="RMA76021.1"/>
    </source>
</evidence>